<gene>
    <name evidence="7" type="ORF">J4203_07070</name>
</gene>
<feature type="transmembrane region" description="Helical" evidence="6">
    <location>
        <begin position="234"/>
        <end position="254"/>
    </location>
</feature>
<feature type="transmembrane region" description="Helical" evidence="6">
    <location>
        <begin position="301"/>
        <end position="322"/>
    </location>
</feature>
<evidence type="ECO:0000313" key="7">
    <source>
        <dbReference type="EMBL" id="MBS3063595.1"/>
    </source>
</evidence>
<evidence type="ECO:0000313" key="8">
    <source>
        <dbReference type="Proteomes" id="UP000678237"/>
    </source>
</evidence>
<evidence type="ECO:0000256" key="4">
    <source>
        <dbReference type="ARBA" id="ARBA00022989"/>
    </source>
</evidence>
<dbReference type="AlphaFoldDB" id="A0A8T4LK49"/>
<evidence type="ECO:0000256" key="5">
    <source>
        <dbReference type="ARBA" id="ARBA00023136"/>
    </source>
</evidence>
<reference evidence="7" key="1">
    <citation type="submission" date="2021-03" db="EMBL/GenBank/DDBJ databases">
        <authorList>
            <person name="Jaffe A."/>
        </authorList>
    </citation>
    <scope>NUCLEOTIDE SEQUENCE</scope>
    <source>
        <strain evidence="7">RIFCSPLOWO2_01_FULL_58_19</strain>
    </source>
</reference>
<organism evidence="7 8">
    <name type="scientific">Candidatus Iainarchaeum sp</name>
    <dbReference type="NCBI Taxonomy" id="3101447"/>
    <lineage>
        <taxon>Archaea</taxon>
        <taxon>Candidatus Iainarchaeota</taxon>
        <taxon>Candidatus Iainarchaeia</taxon>
        <taxon>Candidatus Iainarchaeales</taxon>
        <taxon>Candidatus Iainarchaeaceae</taxon>
        <taxon>Candidatus Iainarchaeum</taxon>
    </lineage>
</organism>
<feature type="transmembrane region" description="Helical" evidence="6">
    <location>
        <begin position="419"/>
        <end position="438"/>
    </location>
</feature>
<feature type="transmembrane region" description="Helical" evidence="6">
    <location>
        <begin position="37"/>
        <end position="62"/>
    </location>
</feature>
<feature type="transmembrane region" description="Helical" evidence="6">
    <location>
        <begin position="444"/>
        <end position="466"/>
    </location>
</feature>
<comment type="subcellular location">
    <subcellularLocation>
        <location evidence="1">Cell membrane</location>
        <topology evidence="1">Multi-pass membrane protein</topology>
    </subcellularLocation>
</comment>
<evidence type="ECO:0000256" key="3">
    <source>
        <dbReference type="ARBA" id="ARBA00022692"/>
    </source>
</evidence>
<feature type="transmembrane region" description="Helical" evidence="6">
    <location>
        <begin position="260"/>
        <end position="280"/>
    </location>
</feature>
<comment type="caution">
    <text evidence="7">The sequence shown here is derived from an EMBL/GenBank/DDBJ whole genome shotgun (WGS) entry which is preliminary data.</text>
</comment>
<feature type="transmembrane region" description="Helical" evidence="6">
    <location>
        <begin position="179"/>
        <end position="199"/>
    </location>
</feature>
<keyword evidence="2" id="KW-1003">Cell membrane</keyword>
<proteinExistence type="predicted"/>
<sequence length="487" mass="52267">MPYEKVLKGASLLTLSNFVGGILSLAQLILVARVLTITAFGIFSLVTAIAQLASELVLPAFSQAVLTHYSKFALRGRGEVSKFMASTMLLTIACSIVVMGTLLLLSGFVANNLYNEPAILPYLTLAAFLVVLVPASNNLEAFLLAMERFKAYSALTILLPLMSLVLSAAAAIGGLGITGFVLALVVSQAINLGTILLLLRNHFTLRGLEIPRQTIKFWLPIGAGAVVKSVQGSLPALIIGKILGLEAVAFYGLARKTAQIVPSITDPYITSITVVCLNVYTRARNKFDDLLNLGIKHLAVLVFYLAGAFILLADKIILLFYGQKYAPIIYVAIFIAFALAVIQSGFFLRIVLFPRNASKDYLMASILSLVAQVALLSTMPLYFGLNGIGYSELLRGVTLFMIAMAFAKKHGQQIKVSNILIPMGLCLALLGLVGLLPVNEILAAASFTALYSLFLIGTGFISYAELKKTLATAFRKLTGNGFPPTPY</sequence>
<dbReference type="Proteomes" id="UP000678237">
    <property type="component" value="Unassembled WGS sequence"/>
</dbReference>
<feature type="transmembrane region" description="Helical" evidence="6">
    <location>
        <begin position="328"/>
        <end position="352"/>
    </location>
</feature>
<dbReference type="GO" id="GO:0005886">
    <property type="term" value="C:plasma membrane"/>
    <property type="evidence" value="ECO:0007669"/>
    <property type="project" value="UniProtKB-SubCell"/>
</dbReference>
<keyword evidence="4 6" id="KW-1133">Transmembrane helix</keyword>
<dbReference type="Pfam" id="PF13440">
    <property type="entry name" value="Polysacc_synt_3"/>
    <property type="match status" value="1"/>
</dbReference>
<protein>
    <submittedName>
        <fullName evidence="7">Oligosaccharide flippase family protein</fullName>
    </submittedName>
</protein>
<reference evidence="7" key="2">
    <citation type="submission" date="2021-05" db="EMBL/GenBank/DDBJ databases">
        <title>Protein family content uncovers lineage relationships and bacterial pathway maintenance mechanisms in DPANN archaea.</title>
        <authorList>
            <person name="Castelle C.J."/>
            <person name="Meheust R."/>
            <person name="Jaffe A.L."/>
            <person name="Seitz K."/>
            <person name="Gong X."/>
            <person name="Baker B.J."/>
            <person name="Banfield J.F."/>
        </authorList>
    </citation>
    <scope>NUCLEOTIDE SEQUENCE</scope>
    <source>
        <strain evidence="7">RIFCSPLOWO2_01_FULL_58_19</strain>
    </source>
</reference>
<feature type="transmembrane region" description="Helical" evidence="6">
    <location>
        <begin position="83"/>
        <end position="107"/>
    </location>
</feature>
<accession>A0A8T4LK49</accession>
<evidence type="ECO:0000256" key="6">
    <source>
        <dbReference type="SAM" id="Phobius"/>
    </source>
</evidence>
<keyword evidence="5 6" id="KW-0472">Membrane</keyword>
<dbReference type="PANTHER" id="PTHR30250:SF11">
    <property type="entry name" value="O-ANTIGEN TRANSPORTER-RELATED"/>
    <property type="match status" value="1"/>
</dbReference>
<evidence type="ECO:0000256" key="2">
    <source>
        <dbReference type="ARBA" id="ARBA00022475"/>
    </source>
</evidence>
<keyword evidence="3 6" id="KW-0812">Transmembrane</keyword>
<feature type="transmembrane region" description="Helical" evidence="6">
    <location>
        <begin position="361"/>
        <end position="382"/>
    </location>
</feature>
<feature type="transmembrane region" description="Helical" evidence="6">
    <location>
        <begin position="12"/>
        <end position="31"/>
    </location>
</feature>
<dbReference type="PANTHER" id="PTHR30250">
    <property type="entry name" value="PST FAMILY PREDICTED COLANIC ACID TRANSPORTER"/>
    <property type="match status" value="1"/>
</dbReference>
<evidence type="ECO:0000256" key="1">
    <source>
        <dbReference type="ARBA" id="ARBA00004651"/>
    </source>
</evidence>
<feature type="transmembrane region" description="Helical" evidence="6">
    <location>
        <begin position="119"/>
        <end position="139"/>
    </location>
</feature>
<feature type="transmembrane region" description="Helical" evidence="6">
    <location>
        <begin position="151"/>
        <end position="173"/>
    </location>
</feature>
<feature type="transmembrane region" description="Helical" evidence="6">
    <location>
        <begin position="388"/>
        <end position="407"/>
    </location>
</feature>
<dbReference type="EMBL" id="JAGVWE010000006">
    <property type="protein sequence ID" value="MBS3063595.1"/>
    <property type="molecule type" value="Genomic_DNA"/>
</dbReference>
<name>A0A8T4LK49_9ARCH</name>
<dbReference type="InterPro" id="IPR050833">
    <property type="entry name" value="Poly_Biosynth_Transport"/>
</dbReference>